<protein>
    <submittedName>
        <fullName evidence="1">Uncharacterized protein</fullName>
    </submittedName>
</protein>
<proteinExistence type="predicted"/>
<evidence type="ECO:0000313" key="1">
    <source>
        <dbReference type="EMBL" id="KAI8550581.1"/>
    </source>
</evidence>
<dbReference type="Proteomes" id="UP001062846">
    <property type="component" value="Chromosome 6"/>
</dbReference>
<gene>
    <name evidence="1" type="ORF">RHMOL_Rhmol06G0118300</name>
</gene>
<accession>A0ACC0NCH0</accession>
<name>A0ACC0NCH0_RHOML</name>
<comment type="caution">
    <text evidence="1">The sequence shown here is derived from an EMBL/GenBank/DDBJ whole genome shotgun (WGS) entry which is preliminary data.</text>
</comment>
<organism evidence="1 2">
    <name type="scientific">Rhododendron molle</name>
    <name type="common">Chinese azalea</name>
    <name type="synonym">Azalea mollis</name>
    <dbReference type="NCBI Taxonomy" id="49168"/>
    <lineage>
        <taxon>Eukaryota</taxon>
        <taxon>Viridiplantae</taxon>
        <taxon>Streptophyta</taxon>
        <taxon>Embryophyta</taxon>
        <taxon>Tracheophyta</taxon>
        <taxon>Spermatophyta</taxon>
        <taxon>Magnoliopsida</taxon>
        <taxon>eudicotyledons</taxon>
        <taxon>Gunneridae</taxon>
        <taxon>Pentapetalae</taxon>
        <taxon>asterids</taxon>
        <taxon>Ericales</taxon>
        <taxon>Ericaceae</taxon>
        <taxon>Ericoideae</taxon>
        <taxon>Rhodoreae</taxon>
        <taxon>Rhododendron</taxon>
    </lineage>
</organism>
<evidence type="ECO:0000313" key="2">
    <source>
        <dbReference type="Proteomes" id="UP001062846"/>
    </source>
</evidence>
<sequence>MDLNPDLQGYVVLDYEAHYAEEDLVQEEPRILGEYFFPSTINSLVNSVSDFKYDPTFYMVDEGLSRPIVLYPKDGDCIIMFMDLVPSIDLWEVDQIVDVVVGAEVWAVNRFLVDSGLCDVPFVANLALIVEEAAVHDLGFWDSLLMQDLACDLGLYREVPIAALVNDRGKRKLGQVPADLWDVYEDPQIVPSSGNVHNVTRSG</sequence>
<keyword evidence="2" id="KW-1185">Reference proteome</keyword>
<reference evidence="1" key="1">
    <citation type="submission" date="2022-02" db="EMBL/GenBank/DDBJ databases">
        <title>Plant Genome Project.</title>
        <authorList>
            <person name="Zhang R.-G."/>
        </authorList>
    </citation>
    <scope>NUCLEOTIDE SEQUENCE</scope>
    <source>
        <strain evidence="1">AT1</strain>
    </source>
</reference>
<dbReference type="EMBL" id="CM046393">
    <property type="protein sequence ID" value="KAI8550581.1"/>
    <property type="molecule type" value="Genomic_DNA"/>
</dbReference>